<sequence length="127" mass="13701">MEKVAILEVDEEINVDGRRIGEIVAELGETAAQSLLVSALEHLAEAFRQTMRAAEAGDFAQAVSHLDRLSRLAWQVGLVSLAGVAIDVGRCAETGDMAGFAATLARLSRVVNRSLTEIWDHDLDAEE</sequence>
<dbReference type="eggNOG" id="ENOG5032T89">
    <property type="taxonomic scope" value="Bacteria"/>
</dbReference>
<evidence type="ECO:0000313" key="1">
    <source>
        <dbReference type="EMBL" id="AGT10299.1"/>
    </source>
</evidence>
<proteinExistence type="predicted"/>
<dbReference type="GO" id="GO:0000160">
    <property type="term" value="P:phosphorelay signal transduction system"/>
    <property type="evidence" value="ECO:0007669"/>
    <property type="project" value="InterPro"/>
</dbReference>
<dbReference type="SUPFAM" id="SSF47226">
    <property type="entry name" value="Histidine-containing phosphotransfer domain, HPT domain"/>
    <property type="match status" value="1"/>
</dbReference>
<accession>S5XS66</accession>
<keyword evidence="2" id="KW-1185">Reference proteome</keyword>
<dbReference type="InterPro" id="IPR036641">
    <property type="entry name" value="HPT_dom_sf"/>
</dbReference>
<name>S5XS66_PARAH</name>
<organism evidence="1 2">
    <name type="scientific">Paracoccus aminophilus JCM 7686</name>
    <dbReference type="NCBI Taxonomy" id="1367847"/>
    <lineage>
        <taxon>Bacteria</taxon>
        <taxon>Pseudomonadati</taxon>
        <taxon>Pseudomonadota</taxon>
        <taxon>Alphaproteobacteria</taxon>
        <taxon>Rhodobacterales</taxon>
        <taxon>Paracoccaceae</taxon>
        <taxon>Paracoccus</taxon>
    </lineage>
</organism>
<dbReference type="STRING" id="1367847.JCM7686_3264"/>
<evidence type="ECO:0000313" key="2">
    <source>
        <dbReference type="Proteomes" id="UP000015480"/>
    </source>
</evidence>
<dbReference type="RefSeq" id="WP_020951935.1">
    <property type="nucleotide sequence ID" value="NC_022041.1"/>
</dbReference>
<dbReference type="PATRIC" id="fig|1367847.3.peg.3291"/>
<reference evidence="1 2" key="1">
    <citation type="journal article" date="2014" name="BMC Genomics">
        <title>Architecture and functions of a multipartite genome of the methylotrophic bacterium Paracoccus aminophilus JCM 7686, containing primary and secondary chromids.</title>
        <authorList>
            <person name="Dziewit L."/>
            <person name="Czarnecki J."/>
            <person name="Wibberg D."/>
            <person name="Radlinska M."/>
            <person name="Mrozek P."/>
            <person name="Szymczak M."/>
            <person name="Schluter A."/>
            <person name="Puhler A."/>
            <person name="Bartosik D."/>
        </authorList>
    </citation>
    <scope>NUCLEOTIDE SEQUENCE [LARGE SCALE GENOMIC DNA]</scope>
    <source>
        <strain evidence="1">JCM 7686</strain>
    </source>
</reference>
<protein>
    <recommendedName>
        <fullName evidence="3">HPt domain-containing protein</fullName>
    </recommendedName>
</protein>
<dbReference type="AlphaFoldDB" id="S5XS66"/>
<dbReference type="EMBL" id="CP006650">
    <property type="protein sequence ID" value="AGT10299.1"/>
    <property type="molecule type" value="Genomic_DNA"/>
</dbReference>
<gene>
    <name evidence="1" type="ORF">JCM7686_3264</name>
</gene>
<dbReference type="HOGENOM" id="CLU_143521_0_0_5"/>
<dbReference type="KEGG" id="pami:JCM7686_3264"/>
<dbReference type="Gene3D" id="1.20.120.160">
    <property type="entry name" value="HPT domain"/>
    <property type="match status" value="1"/>
</dbReference>
<dbReference type="OrthoDB" id="7873775at2"/>
<dbReference type="Proteomes" id="UP000015480">
    <property type="component" value="Chromosome"/>
</dbReference>
<evidence type="ECO:0008006" key="3">
    <source>
        <dbReference type="Google" id="ProtNLM"/>
    </source>
</evidence>